<dbReference type="GO" id="GO:0008448">
    <property type="term" value="F:N-acetylglucosamine-6-phosphate deacetylase activity"/>
    <property type="evidence" value="ECO:0007669"/>
    <property type="project" value="TreeGrafter"/>
</dbReference>
<dbReference type="PANTHER" id="PTHR11113:SF14">
    <property type="entry name" value="N-ACETYLGLUCOSAMINE-6-PHOSPHATE DEACETYLASE"/>
    <property type="match status" value="1"/>
</dbReference>
<name>A0AAN6NZ75_9PEZI</name>
<dbReference type="GO" id="GO:0006046">
    <property type="term" value="P:N-acetylglucosamine catabolic process"/>
    <property type="evidence" value="ECO:0007669"/>
    <property type="project" value="TreeGrafter"/>
</dbReference>
<proteinExistence type="predicted"/>
<feature type="domain" description="Amidohydrolase-related" evidence="3">
    <location>
        <begin position="181"/>
        <end position="505"/>
    </location>
</feature>
<dbReference type="Pfam" id="PF01979">
    <property type="entry name" value="Amidohydro_1"/>
    <property type="match status" value="1"/>
</dbReference>
<protein>
    <submittedName>
        <fullName evidence="4">N-acetylglucosamine-6-phosphate deacetylase</fullName>
    </submittedName>
</protein>
<dbReference type="Gene3D" id="3.20.20.140">
    <property type="entry name" value="Metal-dependent hydrolases"/>
    <property type="match status" value="1"/>
</dbReference>
<reference evidence="4" key="1">
    <citation type="journal article" date="2023" name="Mol. Phylogenet. Evol.">
        <title>Genome-scale phylogeny and comparative genomics of the fungal order Sordariales.</title>
        <authorList>
            <person name="Hensen N."/>
            <person name="Bonometti L."/>
            <person name="Westerberg I."/>
            <person name="Brannstrom I.O."/>
            <person name="Guillou S."/>
            <person name="Cros-Aarteil S."/>
            <person name="Calhoun S."/>
            <person name="Haridas S."/>
            <person name="Kuo A."/>
            <person name="Mondo S."/>
            <person name="Pangilinan J."/>
            <person name="Riley R."/>
            <person name="LaButti K."/>
            <person name="Andreopoulos B."/>
            <person name="Lipzen A."/>
            <person name="Chen C."/>
            <person name="Yan M."/>
            <person name="Daum C."/>
            <person name="Ng V."/>
            <person name="Clum A."/>
            <person name="Steindorff A."/>
            <person name="Ohm R.A."/>
            <person name="Martin F."/>
            <person name="Silar P."/>
            <person name="Natvig D.O."/>
            <person name="Lalanne C."/>
            <person name="Gautier V."/>
            <person name="Ament-Velasquez S.L."/>
            <person name="Kruys A."/>
            <person name="Hutchinson M.I."/>
            <person name="Powell A.J."/>
            <person name="Barry K."/>
            <person name="Miller A.N."/>
            <person name="Grigoriev I.V."/>
            <person name="Debuchy R."/>
            <person name="Gladieux P."/>
            <person name="Hiltunen Thoren M."/>
            <person name="Johannesson H."/>
        </authorList>
    </citation>
    <scope>NUCLEOTIDE SEQUENCE</scope>
    <source>
        <strain evidence="4">CBS 626.80</strain>
    </source>
</reference>
<feature type="region of interest" description="Disordered" evidence="2">
    <location>
        <begin position="372"/>
        <end position="443"/>
    </location>
</feature>
<dbReference type="PANTHER" id="PTHR11113">
    <property type="entry name" value="N-ACETYLGLUCOSAMINE-6-PHOSPHATE DEACETYLASE"/>
    <property type="match status" value="1"/>
</dbReference>
<dbReference type="InterPro" id="IPR006680">
    <property type="entry name" value="Amidohydro-rel"/>
</dbReference>
<evidence type="ECO:0000256" key="1">
    <source>
        <dbReference type="ARBA" id="ARBA00022801"/>
    </source>
</evidence>
<organism evidence="4 5">
    <name type="scientific">Pseudoneurospora amorphoporcata</name>
    <dbReference type="NCBI Taxonomy" id="241081"/>
    <lineage>
        <taxon>Eukaryota</taxon>
        <taxon>Fungi</taxon>
        <taxon>Dikarya</taxon>
        <taxon>Ascomycota</taxon>
        <taxon>Pezizomycotina</taxon>
        <taxon>Sordariomycetes</taxon>
        <taxon>Sordariomycetidae</taxon>
        <taxon>Sordariales</taxon>
        <taxon>Sordariaceae</taxon>
        <taxon>Pseudoneurospora</taxon>
    </lineage>
</organism>
<dbReference type="InterPro" id="IPR011059">
    <property type="entry name" value="Metal-dep_hydrolase_composite"/>
</dbReference>
<evidence type="ECO:0000313" key="5">
    <source>
        <dbReference type="Proteomes" id="UP001303222"/>
    </source>
</evidence>
<dbReference type="Proteomes" id="UP001303222">
    <property type="component" value="Unassembled WGS sequence"/>
</dbReference>
<dbReference type="AlphaFoldDB" id="A0AAN6NZ75"/>
<comment type="caution">
    <text evidence="4">The sequence shown here is derived from an EMBL/GenBank/DDBJ whole genome shotgun (WGS) entry which is preliminary data.</text>
</comment>
<dbReference type="EMBL" id="MU859101">
    <property type="protein sequence ID" value="KAK3953711.1"/>
    <property type="molecule type" value="Genomic_DNA"/>
</dbReference>
<gene>
    <name evidence="4" type="ORF">QBC32DRAFT_209547</name>
</gene>
<keyword evidence="1" id="KW-0378">Hydrolase</keyword>
<feature type="compositionally biased region" description="Low complexity" evidence="2">
    <location>
        <begin position="378"/>
        <end position="402"/>
    </location>
</feature>
<accession>A0AAN6NZ75</accession>
<evidence type="ECO:0000256" key="2">
    <source>
        <dbReference type="SAM" id="MobiDB-lite"/>
    </source>
</evidence>
<dbReference type="InterPro" id="IPR032466">
    <property type="entry name" value="Metal_Hydrolase"/>
</dbReference>
<feature type="compositionally biased region" description="Polar residues" evidence="2">
    <location>
        <begin position="403"/>
        <end position="431"/>
    </location>
</feature>
<reference evidence="4" key="2">
    <citation type="submission" date="2023-06" db="EMBL/GenBank/DDBJ databases">
        <authorList>
            <consortium name="Lawrence Berkeley National Laboratory"/>
            <person name="Mondo S.J."/>
            <person name="Hensen N."/>
            <person name="Bonometti L."/>
            <person name="Westerberg I."/>
            <person name="Brannstrom I.O."/>
            <person name="Guillou S."/>
            <person name="Cros-Aarteil S."/>
            <person name="Calhoun S."/>
            <person name="Haridas S."/>
            <person name="Kuo A."/>
            <person name="Pangilinan J."/>
            <person name="Riley R."/>
            <person name="Labutti K."/>
            <person name="Andreopoulos B."/>
            <person name="Lipzen A."/>
            <person name="Chen C."/>
            <person name="Yanf M."/>
            <person name="Daum C."/>
            <person name="Ng V."/>
            <person name="Clum A."/>
            <person name="Steindorff A."/>
            <person name="Ohm R."/>
            <person name="Martin F."/>
            <person name="Silar P."/>
            <person name="Natvig D."/>
            <person name="Lalanne C."/>
            <person name="Gautier V."/>
            <person name="Ament-Velasquez S.L."/>
            <person name="Kruys A."/>
            <person name="Hutchinson M.I."/>
            <person name="Powell A.J."/>
            <person name="Barry K."/>
            <person name="Miller A.N."/>
            <person name="Grigoriev I.V."/>
            <person name="Debuchy R."/>
            <person name="Gladieux P."/>
            <person name="Thoren M.H."/>
            <person name="Johannesson H."/>
        </authorList>
    </citation>
    <scope>NUCLEOTIDE SEQUENCE</scope>
    <source>
        <strain evidence="4">CBS 626.80</strain>
    </source>
</reference>
<feature type="compositionally biased region" description="Basic and acidic residues" evidence="2">
    <location>
        <begin position="432"/>
        <end position="441"/>
    </location>
</feature>
<dbReference type="SUPFAM" id="SSF51556">
    <property type="entry name" value="Metallo-dependent hydrolases"/>
    <property type="match status" value="3"/>
</dbReference>
<dbReference type="SUPFAM" id="SSF51338">
    <property type="entry name" value="Composite domain of metallo-dependent hydrolases"/>
    <property type="match status" value="1"/>
</dbReference>
<evidence type="ECO:0000313" key="4">
    <source>
        <dbReference type="EMBL" id="KAK3953711.1"/>
    </source>
</evidence>
<evidence type="ECO:0000259" key="3">
    <source>
        <dbReference type="Pfam" id="PF01979"/>
    </source>
</evidence>
<keyword evidence="5" id="KW-1185">Reference proteome</keyword>
<sequence length="557" mass="58853">MPAASSSSPPPTGTGTRAGITKLTNGRLAINDALIPSDLFINSQTGKVIEPSANDTLIVPDITIDLRNRIVSPGLIDCQLNGAFGFNFSSFTSSAEYVQNVHTLNTKLIRTGVTSYLPTLTSQTPELYHFVLPHLGPLPLISDTSNNTSTNTSNVTTSPSTFNSSINRKIHRNPQNGSESLGVHVEGPFLSPFQHGIHDLSVLCAANSWKDLEQVYGSSHLSNGAIKMITVAPELGSITALIPSLVSNGIVVSLGHTECTFPEAAAAVGSGAKMITHLFNAMRPLHHREPGLFGLLGAPEEQQKKGLYYGVIADGIHLHPTVVSLAYNLRPQGFILVTDAMHLVGMEDGKYEWVNGGKTEWIEKRGSKLCIVEPPPSASSSSSSPTSSPTALASPLESALSSGTSLQEEGHQNGNVNGDGQAQSAKTNGRNKNGEVKDGQKKKWGGIAGSSATLLECVNNLLQWTGMSVPKALTSVTSTPAEMLGLKGVKGSLQPGADADLVVFEEVEVEVEDLLGGGGRVKRKQLVVDEVWKFGVRVFVRDGNGDGTDCFGGFGAR</sequence>